<reference evidence="3 4" key="1">
    <citation type="journal article" date="2024" name="Nat. Commun.">
        <title>Phylogenomics reveals the evolutionary origins of lichenization in chlorophyte algae.</title>
        <authorList>
            <person name="Puginier C."/>
            <person name="Libourel C."/>
            <person name="Otte J."/>
            <person name="Skaloud P."/>
            <person name="Haon M."/>
            <person name="Grisel S."/>
            <person name="Petersen M."/>
            <person name="Berrin J.G."/>
            <person name="Delaux P.M."/>
            <person name="Dal Grande F."/>
            <person name="Keller J."/>
        </authorList>
    </citation>
    <scope>NUCLEOTIDE SEQUENCE [LARGE SCALE GENOMIC DNA]</scope>
    <source>
        <strain evidence="3 4">SAG 2043</strain>
    </source>
</reference>
<evidence type="ECO:0000313" key="4">
    <source>
        <dbReference type="Proteomes" id="UP001489004"/>
    </source>
</evidence>
<feature type="compositionally biased region" description="Polar residues" evidence="2">
    <location>
        <begin position="466"/>
        <end position="478"/>
    </location>
</feature>
<keyword evidence="1" id="KW-0175">Coiled coil</keyword>
<gene>
    <name evidence="3" type="ORF">WJX72_003940</name>
</gene>
<accession>A0AAW1PMI5</accession>
<dbReference type="EMBL" id="JALJOR010000010">
    <property type="protein sequence ID" value="KAK9810047.1"/>
    <property type="molecule type" value="Genomic_DNA"/>
</dbReference>
<evidence type="ECO:0000313" key="3">
    <source>
        <dbReference type="EMBL" id="KAK9810047.1"/>
    </source>
</evidence>
<proteinExistence type="predicted"/>
<evidence type="ECO:0000256" key="2">
    <source>
        <dbReference type="SAM" id="MobiDB-lite"/>
    </source>
</evidence>
<name>A0AAW1PMI5_9CHLO</name>
<keyword evidence="4" id="KW-1185">Reference proteome</keyword>
<feature type="coiled-coil region" evidence="1">
    <location>
        <begin position="46"/>
        <end position="73"/>
    </location>
</feature>
<dbReference type="AlphaFoldDB" id="A0AAW1PMI5"/>
<feature type="region of interest" description="Disordered" evidence="2">
    <location>
        <begin position="432"/>
        <end position="451"/>
    </location>
</feature>
<evidence type="ECO:0000256" key="1">
    <source>
        <dbReference type="SAM" id="Coils"/>
    </source>
</evidence>
<organism evidence="3 4">
    <name type="scientific">[Myrmecia] bisecta</name>
    <dbReference type="NCBI Taxonomy" id="41462"/>
    <lineage>
        <taxon>Eukaryota</taxon>
        <taxon>Viridiplantae</taxon>
        <taxon>Chlorophyta</taxon>
        <taxon>core chlorophytes</taxon>
        <taxon>Trebouxiophyceae</taxon>
        <taxon>Trebouxiales</taxon>
        <taxon>Trebouxiaceae</taxon>
        <taxon>Myrmecia</taxon>
    </lineage>
</organism>
<comment type="caution">
    <text evidence="3">The sequence shown here is derived from an EMBL/GenBank/DDBJ whole genome shotgun (WGS) entry which is preliminary data.</text>
</comment>
<dbReference type="Proteomes" id="UP001489004">
    <property type="component" value="Unassembled WGS sequence"/>
</dbReference>
<sequence>MEDVDRLLRSNSNGEALRVGGLSAGLGLERQLLASRAHNHRLRKLGQELRDRLHFSQVQLKQAKKEIAALQVRGHDRDAHPHRIKAHRSKPMGGEEGADGMQVCFLEDQLAAAQIEIKALRKQLKHSSSVKHDIAGELEVRRAEACSLHHTARMFHTAQDEVVRLRKENGELRGALQAAATSMHTGASQAGPSLAQLASLLAEDSQAGHCYVGASESQLLESTRVMRTGGGFAALDSPASSPSPGSSLAGSRRGAWVPARAVEVVTGFVRRLSLAASAGEVQGLIVLLDKVYARREGRRIARVQARHQQVLSVLRRRAQQAQPYSSVLARQRIARLKHMLTQALAARGSSHSERMVHFALEKALHLARQLDTVQHEKAVLIQDMERRAKAQHDSSLHWQRSTGLKPSGDLLKKQPSVAAALADMFGQTIRRQPSEPADRLPCMSPDREAPWQTQCADRGRLEVRGTCSTAGRRSSFTLPQHRVKREGPEVNLP</sequence>
<feature type="region of interest" description="Disordered" evidence="2">
    <location>
        <begin position="73"/>
        <end position="96"/>
    </location>
</feature>
<protein>
    <submittedName>
        <fullName evidence="3">Uncharacterized protein</fullName>
    </submittedName>
</protein>
<feature type="region of interest" description="Disordered" evidence="2">
    <location>
        <begin position="466"/>
        <end position="493"/>
    </location>
</feature>